<dbReference type="AlphaFoldDB" id="A0A1I8HU34"/>
<dbReference type="WBParaSite" id="maker-uti_cns_0007851-snap-gene-0.6-mRNA-1">
    <property type="protein sequence ID" value="maker-uti_cns_0007851-snap-gene-0.6-mRNA-1"/>
    <property type="gene ID" value="maker-uti_cns_0007851-snap-gene-0.6"/>
</dbReference>
<sequence length="569" mass="63810">SGVALALEDLLRLLLKSYDSLFVFGSFCDGWGSCLSKIDGSIDSDSDIDITFVLKSNSVHITADCSASETSQCLEGCMVADYEDGHVKYAKLTSRGDDLRLSDIDIIPARHCCSYPRIELLSPGYRSHISTQTLEAIRTEVLQVPRCHAVSASPPGLEGSRMRVSTTLLERIVMHNLSTVQGQLFVLLKFFIKRHISSKVSGLKTYMAKNLLFYMLDETPVEDWRPENLLSLLKQSLELLVAMMESFDNEEVSDPTQAAAADRRLEAVCMRHFFLRDAVVYLKKDHADKRSIVTETKTAIDDIQKIAQVFEAGLTKNSVRVVHLHIALQPLIYFADVMQFSKGEMNFKCKEIFGIVWEIQSLMHREATPSQCQPVAPEDFARVLQKISELEGCHEVVKKCLTMMAHYKVGMPIGESRDQICDEEFGGVLCPEGDSTLSVKEGKAAVMKLLQRCDSLGIEVCHDRICAVRSLQTEIWQLFQVLSTFLKNCRRSSLPTDTALHVLDFASAALLATNFPFPVFRTEGDGWRSSEVNFARNILMIFCEVVGTEDCPALRDWSDDEEEEALQSQ</sequence>
<dbReference type="Proteomes" id="UP000095280">
    <property type="component" value="Unplaced"/>
</dbReference>
<keyword evidence="1" id="KW-1185">Reference proteome</keyword>
<accession>A0A1I8HU34</accession>
<name>A0A1I8HU34_9PLAT</name>
<organism evidence="1 2">
    <name type="scientific">Macrostomum lignano</name>
    <dbReference type="NCBI Taxonomy" id="282301"/>
    <lineage>
        <taxon>Eukaryota</taxon>
        <taxon>Metazoa</taxon>
        <taxon>Spiralia</taxon>
        <taxon>Lophotrochozoa</taxon>
        <taxon>Platyhelminthes</taxon>
        <taxon>Rhabditophora</taxon>
        <taxon>Macrostomorpha</taxon>
        <taxon>Macrostomida</taxon>
        <taxon>Macrostomidae</taxon>
        <taxon>Macrostomum</taxon>
    </lineage>
</organism>
<reference evidence="2" key="1">
    <citation type="submission" date="2016-11" db="UniProtKB">
        <authorList>
            <consortium name="WormBaseParasite"/>
        </authorList>
    </citation>
    <scope>IDENTIFICATION</scope>
</reference>
<protein>
    <submittedName>
        <fullName evidence="2">Mab-21 domain-containing protein</fullName>
    </submittedName>
</protein>
<evidence type="ECO:0000313" key="1">
    <source>
        <dbReference type="Proteomes" id="UP000095280"/>
    </source>
</evidence>
<proteinExistence type="predicted"/>
<dbReference type="Gene3D" id="1.10.1410.40">
    <property type="match status" value="1"/>
</dbReference>
<evidence type="ECO:0000313" key="2">
    <source>
        <dbReference type="WBParaSite" id="maker-uti_cns_0007851-snap-gene-0.6-mRNA-1"/>
    </source>
</evidence>